<dbReference type="SUPFAM" id="SSF52540">
    <property type="entry name" value="P-loop containing nucleoside triphosphate hydrolases"/>
    <property type="match status" value="1"/>
</dbReference>
<dbReference type="PANTHER" id="PTHR46743:SF2">
    <property type="entry name" value="TEICHOIC ACIDS EXPORT ATP-BINDING PROTEIN TAGH"/>
    <property type="match status" value="1"/>
</dbReference>
<dbReference type="Gene3D" id="3.40.50.300">
    <property type="entry name" value="P-loop containing nucleotide triphosphate hydrolases"/>
    <property type="match status" value="1"/>
</dbReference>
<keyword evidence="3" id="KW-0547">Nucleotide-binding</keyword>
<dbReference type="InterPro" id="IPR015860">
    <property type="entry name" value="ABC_transpr_TagH-like"/>
</dbReference>
<evidence type="ECO:0000313" key="6">
    <source>
        <dbReference type="EMBL" id="GGI80052.1"/>
    </source>
</evidence>
<gene>
    <name evidence="6" type="primary">wbmM</name>
    <name evidence="6" type="ORF">GCM10007966_05720</name>
</gene>
<dbReference type="CDD" id="cd03220">
    <property type="entry name" value="ABC_KpsT_Wzt"/>
    <property type="match status" value="1"/>
</dbReference>
<accession>A0A917N992</accession>
<reference evidence="6" key="2">
    <citation type="submission" date="2020-09" db="EMBL/GenBank/DDBJ databases">
        <authorList>
            <person name="Sun Q."/>
            <person name="Ohkuma M."/>
        </authorList>
    </citation>
    <scope>NUCLEOTIDE SEQUENCE</scope>
    <source>
        <strain evidence="6">JCM 13919</strain>
    </source>
</reference>
<keyword evidence="7" id="KW-1185">Reference proteome</keyword>
<evidence type="ECO:0000259" key="5">
    <source>
        <dbReference type="PROSITE" id="PS50893"/>
    </source>
</evidence>
<dbReference type="GO" id="GO:0140359">
    <property type="term" value="F:ABC-type transporter activity"/>
    <property type="evidence" value="ECO:0007669"/>
    <property type="project" value="InterPro"/>
</dbReference>
<evidence type="ECO:0000256" key="4">
    <source>
        <dbReference type="ARBA" id="ARBA00022840"/>
    </source>
</evidence>
<proteinExistence type="inferred from homology"/>
<comment type="caution">
    <text evidence="6">The sequence shown here is derived from an EMBL/GenBank/DDBJ whole genome shotgun (WGS) entry which is preliminary data.</text>
</comment>
<dbReference type="InterPro" id="IPR027417">
    <property type="entry name" value="P-loop_NTPase"/>
</dbReference>
<dbReference type="InterPro" id="IPR003593">
    <property type="entry name" value="AAA+_ATPase"/>
</dbReference>
<dbReference type="GO" id="GO:0016020">
    <property type="term" value="C:membrane"/>
    <property type="evidence" value="ECO:0007669"/>
    <property type="project" value="InterPro"/>
</dbReference>
<reference evidence="6" key="1">
    <citation type="journal article" date="2014" name="Int. J. Syst. Evol. Microbiol.">
        <title>Complete genome sequence of Corynebacterium casei LMG S-19264T (=DSM 44701T), isolated from a smear-ripened cheese.</title>
        <authorList>
            <consortium name="US DOE Joint Genome Institute (JGI-PGF)"/>
            <person name="Walter F."/>
            <person name="Albersmeier A."/>
            <person name="Kalinowski J."/>
            <person name="Ruckert C."/>
        </authorList>
    </citation>
    <scope>NUCLEOTIDE SEQUENCE</scope>
    <source>
        <strain evidence="6">JCM 13919</strain>
    </source>
</reference>
<evidence type="ECO:0000313" key="7">
    <source>
        <dbReference type="Proteomes" id="UP000630149"/>
    </source>
</evidence>
<dbReference type="RefSeq" id="WP_131775906.1">
    <property type="nucleotide sequence ID" value="NZ_BMOB01000002.1"/>
</dbReference>
<name>A0A917N992_9GAMM</name>
<dbReference type="GO" id="GO:0016887">
    <property type="term" value="F:ATP hydrolysis activity"/>
    <property type="evidence" value="ECO:0007669"/>
    <property type="project" value="InterPro"/>
</dbReference>
<dbReference type="AlphaFoldDB" id="A0A917N992"/>
<protein>
    <submittedName>
        <fullName evidence="6">ABC transporter ATP-binding protein</fullName>
    </submittedName>
</protein>
<evidence type="ECO:0000256" key="2">
    <source>
        <dbReference type="ARBA" id="ARBA00022448"/>
    </source>
</evidence>
<feature type="domain" description="ABC transporter" evidence="5">
    <location>
        <begin position="24"/>
        <end position="246"/>
    </location>
</feature>
<dbReference type="EMBL" id="BMOB01000002">
    <property type="protein sequence ID" value="GGI80052.1"/>
    <property type="molecule type" value="Genomic_DNA"/>
</dbReference>
<comment type="similarity">
    <text evidence="1">Belongs to the ABC transporter superfamily.</text>
</comment>
<evidence type="ECO:0000256" key="1">
    <source>
        <dbReference type="ARBA" id="ARBA00005417"/>
    </source>
</evidence>
<dbReference type="PROSITE" id="PS50893">
    <property type="entry name" value="ABC_TRANSPORTER_2"/>
    <property type="match status" value="1"/>
</dbReference>
<keyword evidence="2" id="KW-0813">Transport</keyword>
<dbReference type="InterPro" id="IPR050683">
    <property type="entry name" value="Bact_Polysacc_Export_ATP-bd"/>
</dbReference>
<keyword evidence="4 6" id="KW-0067">ATP-binding</keyword>
<organism evidence="6 7">
    <name type="scientific">Legionella impletisoli</name>
    <dbReference type="NCBI Taxonomy" id="343510"/>
    <lineage>
        <taxon>Bacteria</taxon>
        <taxon>Pseudomonadati</taxon>
        <taxon>Pseudomonadota</taxon>
        <taxon>Gammaproteobacteria</taxon>
        <taxon>Legionellales</taxon>
        <taxon>Legionellaceae</taxon>
        <taxon>Legionella</taxon>
    </lineage>
</organism>
<dbReference type="InterPro" id="IPR003439">
    <property type="entry name" value="ABC_transporter-like_ATP-bd"/>
</dbReference>
<dbReference type="PANTHER" id="PTHR46743">
    <property type="entry name" value="TEICHOIC ACIDS EXPORT ATP-BINDING PROTEIN TAGH"/>
    <property type="match status" value="1"/>
</dbReference>
<dbReference type="Pfam" id="PF00005">
    <property type="entry name" value="ABC_tran"/>
    <property type="match status" value="1"/>
</dbReference>
<sequence>MKLQPSIEVKQLSKVYYKNFSDVIHQKTFAKSTLTEEDKLVLDSLNFEVNSGERIGIIGRNGAGKSTLLSILAGVSKQTSGVVNIRGKVTAVMTLGLGLREDLSGRENIYLDGQIQGKTREEVDKVIDEIISFAELDDFIDKPIKTYSTGMKSRLAFSMLVGIEPEILIIDEALSAGDAFFANKASNKIKEICQRGKIVILVSHSMATIETMCNRCLWLEKGSILMDAEPTKVTKSYLKKIREEDQHQVVEESQRTVAVIDPHAKYKITHISIQGAESNYDQTVFYTKESFIISLFIEQINPGTGKLHFYIERMDGLKISHEHMELPEDNSSYSKLLKIKYSLNSLILNKGFYLIKFELIENGKITNYYSRYFEVKNDHMAQGGLSLLHYPAEIKLINEEANLCSDSKKLTTE</sequence>
<evidence type="ECO:0000256" key="3">
    <source>
        <dbReference type="ARBA" id="ARBA00022741"/>
    </source>
</evidence>
<dbReference type="GO" id="GO:0005524">
    <property type="term" value="F:ATP binding"/>
    <property type="evidence" value="ECO:0007669"/>
    <property type="project" value="UniProtKB-KW"/>
</dbReference>
<dbReference type="OrthoDB" id="9778870at2"/>
<dbReference type="Proteomes" id="UP000630149">
    <property type="component" value="Unassembled WGS sequence"/>
</dbReference>
<dbReference type="SMART" id="SM00382">
    <property type="entry name" value="AAA"/>
    <property type="match status" value="1"/>
</dbReference>